<reference evidence="5" key="1">
    <citation type="submission" date="2011-12" db="EMBL/GenBank/DDBJ databases">
        <title>The Draft Genome of Lepisosteus oculatus.</title>
        <authorList>
            <consortium name="The Broad Institute Genome Assembly &amp; Analysis Group"/>
            <consortium name="Computational R&amp;D Group"/>
            <consortium name="and Sequencing Platform"/>
            <person name="Di Palma F."/>
            <person name="Alfoldi J."/>
            <person name="Johnson J."/>
            <person name="Berlin A."/>
            <person name="Gnerre S."/>
            <person name="Jaffe D."/>
            <person name="MacCallum I."/>
            <person name="Young S."/>
            <person name="Walker B.J."/>
            <person name="Lander E.S."/>
            <person name="Lindblad-Toh K."/>
        </authorList>
    </citation>
    <scope>NUCLEOTIDE SEQUENCE [LARGE SCALE GENOMIC DNA]</scope>
</reference>
<dbReference type="InterPro" id="IPR035992">
    <property type="entry name" value="Ricin_B-like_lectins"/>
</dbReference>
<dbReference type="InParanoid" id="W5MCH0"/>
<evidence type="ECO:0000256" key="2">
    <source>
        <dbReference type="SAM" id="Phobius"/>
    </source>
</evidence>
<evidence type="ECO:0000256" key="1">
    <source>
        <dbReference type="SAM" id="MobiDB-lite"/>
    </source>
</evidence>
<keyword evidence="2" id="KW-0812">Transmembrane</keyword>
<dbReference type="Gene3D" id="2.80.10.50">
    <property type="match status" value="1"/>
</dbReference>
<dbReference type="eggNOG" id="ENOG502S0BZ">
    <property type="taxonomic scope" value="Eukaryota"/>
</dbReference>
<dbReference type="InterPro" id="IPR052678">
    <property type="entry name" value="OST-beta_subunit"/>
</dbReference>
<dbReference type="EMBL" id="AHAT01012406">
    <property type="status" value="NOT_ANNOTATED_CDS"/>
    <property type="molecule type" value="Genomic_DNA"/>
</dbReference>
<dbReference type="SMART" id="SM00458">
    <property type="entry name" value="RICIN"/>
    <property type="match status" value="1"/>
</dbReference>
<dbReference type="GeneTree" id="ENSGT00530000067979"/>
<evidence type="ECO:0000313" key="5">
    <source>
        <dbReference type="Proteomes" id="UP000018468"/>
    </source>
</evidence>
<feature type="region of interest" description="Disordered" evidence="1">
    <location>
        <begin position="243"/>
        <end position="272"/>
    </location>
</feature>
<keyword evidence="5" id="KW-1185">Reference proteome</keyword>
<dbReference type="Ensembl" id="ENSLOCT00000006087.1">
    <property type="protein sequence ID" value="ENSLOCP00000006079.1"/>
    <property type="gene ID" value="ENSLOCG00000005052.1"/>
</dbReference>
<feature type="domain" description="Ricin B lectin" evidence="3">
    <location>
        <begin position="5"/>
        <end position="130"/>
    </location>
</feature>
<dbReference type="SUPFAM" id="SSF50370">
    <property type="entry name" value="Ricin B-like lectins"/>
    <property type="match status" value="1"/>
</dbReference>
<dbReference type="OMA" id="QEWRWLP"/>
<dbReference type="AlphaFoldDB" id="W5MCH0"/>
<evidence type="ECO:0000259" key="3">
    <source>
        <dbReference type="SMART" id="SM00458"/>
    </source>
</evidence>
<organism evidence="4 5">
    <name type="scientific">Lepisosteus oculatus</name>
    <name type="common">Spotted gar</name>
    <dbReference type="NCBI Taxonomy" id="7918"/>
    <lineage>
        <taxon>Eukaryota</taxon>
        <taxon>Metazoa</taxon>
        <taxon>Chordata</taxon>
        <taxon>Craniata</taxon>
        <taxon>Vertebrata</taxon>
        <taxon>Euteleostomi</taxon>
        <taxon>Actinopterygii</taxon>
        <taxon>Neopterygii</taxon>
        <taxon>Holostei</taxon>
        <taxon>Semionotiformes</taxon>
        <taxon>Lepisosteidae</taxon>
        <taxon>Lepisosteus</taxon>
    </lineage>
</organism>
<keyword evidence="2" id="KW-1133">Transmembrane helix</keyword>
<dbReference type="Bgee" id="ENSLOCG00000005052">
    <property type="expression patterns" value="Expressed in brain and 6 other cell types or tissues"/>
</dbReference>
<dbReference type="InterPro" id="IPR000772">
    <property type="entry name" value="Ricin_B_lectin"/>
</dbReference>
<feature type="transmembrane region" description="Helical" evidence="2">
    <location>
        <begin position="200"/>
        <end position="223"/>
    </location>
</feature>
<reference evidence="4" key="3">
    <citation type="submission" date="2025-09" db="UniProtKB">
        <authorList>
            <consortium name="Ensembl"/>
        </authorList>
    </citation>
    <scope>IDENTIFICATION</scope>
</reference>
<protein>
    <submittedName>
        <fullName evidence="4">Si:dkey-245n4.2</fullName>
    </submittedName>
</protein>
<dbReference type="HOGENOM" id="CLU_084495_0_0_1"/>
<dbReference type="PANTHER" id="PTHR36129:SF2">
    <property type="entry name" value="RICIN B LECTIN DOMAIN-CONTAINING PROTEIN"/>
    <property type="match status" value="1"/>
</dbReference>
<evidence type="ECO:0000313" key="4">
    <source>
        <dbReference type="Ensembl" id="ENSLOCP00000006079.1"/>
    </source>
</evidence>
<name>W5MCH0_LEPOC</name>
<keyword evidence="2" id="KW-0472">Membrane</keyword>
<reference evidence="4" key="2">
    <citation type="submission" date="2025-08" db="UniProtKB">
        <authorList>
            <consortium name="Ensembl"/>
        </authorList>
    </citation>
    <scope>IDENTIFICATION</scope>
</reference>
<dbReference type="PANTHER" id="PTHR36129">
    <property type="entry name" value="ORGANIC SOLUTE TRANSPORTER SUBUNIT BETA-RELATED"/>
    <property type="match status" value="1"/>
</dbReference>
<dbReference type="Proteomes" id="UP000018468">
    <property type="component" value="Linkage group LG2"/>
</dbReference>
<sequence>LSLAEAVGFSIRNAQLGRCVQMWAAKGRGRVSLEDCAPGSELQLWRWHPDTQMLTSLRTGECLSAPRLREHEPVRLQPCRAADGEGQAWGCSRKGHLTLQGKALHLSARLGSAKVFLSRDRGPNSKWRTLGNQSICAGATQAPSQRRHDSNAITVVFRSEVKNLRIPSLLFKVLGCYPLCQLPPLESSGRLCTGCAFSGVSWKIAMLVLCSLALLLGLTILILNVHYNRKKKIVCVLKSYSRGDTSGQAGRGVPDERAPLTQRPPQPSRSPSLRRGEILIEWKDGTVTPLFDN</sequence>
<dbReference type="PROSITE" id="PS50231">
    <property type="entry name" value="RICIN_B_LECTIN"/>
    <property type="match status" value="1"/>
</dbReference>
<proteinExistence type="predicted"/>
<accession>W5MCH0</accession>